<reference evidence="2 3" key="1">
    <citation type="submission" date="2019-03" db="EMBL/GenBank/DDBJ databases">
        <title>First draft genome of Liparis tanakae, snailfish: a comprehensive survey of snailfish specific genes.</title>
        <authorList>
            <person name="Kim W."/>
            <person name="Song I."/>
            <person name="Jeong J.-H."/>
            <person name="Kim D."/>
            <person name="Kim S."/>
            <person name="Ryu S."/>
            <person name="Song J.Y."/>
            <person name="Lee S.K."/>
        </authorList>
    </citation>
    <scope>NUCLEOTIDE SEQUENCE [LARGE SCALE GENOMIC DNA]</scope>
    <source>
        <tissue evidence="2">Muscle</tissue>
    </source>
</reference>
<feature type="region of interest" description="Disordered" evidence="1">
    <location>
        <begin position="1"/>
        <end position="51"/>
    </location>
</feature>
<dbReference type="AlphaFoldDB" id="A0A4Z2DZT5"/>
<evidence type="ECO:0000256" key="1">
    <source>
        <dbReference type="SAM" id="MobiDB-lite"/>
    </source>
</evidence>
<comment type="caution">
    <text evidence="2">The sequence shown here is derived from an EMBL/GenBank/DDBJ whole genome shotgun (WGS) entry which is preliminary data.</text>
</comment>
<accession>A0A4Z2DZT5</accession>
<feature type="compositionally biased region" description="Low complexity" evidence="1">
    <location>
        <begin position="11"/>
        <end position="37"/>
    </location>
</feature>
<name>A0A4Z2DZT5_9TELE</name>
<proteinExistence type="predicted"/>
<evidence type="ECO:0000313" key="2">
    <source>
        <dbReference type="EMBL" id="TNN22045.1"/>
    </source>
</evidence>
<feature type="compositionally biased region" description="Pro residues" evidence="1">
    <location>
        <begin position="38"/>
        <end position="51"/>
    </location>
</feature>
<gene>
    <name evidence="2" type="ORF">EYF80_067842</name>
</gene>
<sequence>MPPLLECLTASSPRVPSPLLSHHPPQPHTTIASTPTPSLSPPPSAGMENPP</sequence>
<dbReference type="EMBL" id="SRLO01024489">
    <property type="protein sequence ID" value="TNN22045.1"/>
    <property type="molecule type" value="Genomic_DNA"/>
</dbReference>
<evidence type="ECO:0000313" key="3">
    <source>
        <dbReference type="Proteomes" id="UP000314294"/>
    </source>
</evidence>
<dbReference type="Proteomes" id="UP000314294">
    <property type="component" value="Unassembled WGS sequence"/>
</dbReference>
<organism evidence="2 3">
    <name type="scientific">Liparis tanakae</name>
    <name type="common">Tanaka's snailfish</name>
    <dbReference type="NCBI Taxonomy" id="230148"/>
    <lineage>
        <taxon>Eukaryota</taxon>
        <taxon>Metazoa</taxon>
        <taxon>Chordata</taxon>
        <taxon>Craniata</taxon>
        <taxon>Vertebrata</taxon>
        <taxon>Euteleostomi</taxon>
        <taxon>Actinopterygii</taxon>
        <taxon>Neopterygii</taxon>
        <taxon>Teleostei</taxon>
        <taxon>Neoteleostei</taxon>
        <taxon>Acanthomorphata</taxon>
        <taxon>Eupercaria</taxon>
        <taxon>Perciformes</taxon>
        <taxon>Cottioidei</taxon>
        <taxon>Cottales</taxon>
        <taxon>Liparidae</taxon>
        <taxon>Liparis</taxon>
    </lineage>
</organism>
<keyword evidence="3" id="KW-1185">Reference proteome</keyword>
<protein>
    <submittedName>
        <fullName evidence="2">Uncharacterized protein</fullName>
    </submittedName>
</protein>